<dbReference type="Proteomes" id="UP001642540">
    <property type="component" value="Unassembled WGS sequence"/>
</dbReference>
<feature type="domain" description="WAP" evidence="3">
    <location>
        <begin position="247"/>
        <end position="263"/>
    </location>
</feature>
<reference evidence="4 5" key="1">
    <citation type="submission" date="2024-08" db="EMBL/GenBank/DDBJ databases">
        <authorList>
            <person name="Cucini C."/>
            <person name="Frati F."/>
        </authorList>
    </citation>
    <scope>NUCLEOTIDE SEQUENCE [LARGE SCALE GENOMIC DNA]</scope>
</reference>
<accession>A0ABP1RWU5</accession>
<keyword evidence="5" id="KW-1185">Reference proteome</keyword>
<evidence type="ECO:0000313" key="5">
    <source>
        <dbReference type="Proteomes" id="UP001642540"/>
    </source>
</evidence>
<organism evidence="4 5">
    <name type="scientific">Orchesella dallaii</name>
    <dbReference type="NCBI Taxonomy" id="48710"/>
    <lineage>
        <taxon>Eukaryota</taxon>
        <taxon>Metazoa</taxon>
        <taxon>Ecdysozoa</taxon>
        <taxon>Arthropoda</taxon>
        <taxon>Hexapoda</taxon>
        <taxon>Collembola</taxon>
        <taxon>Entomobryomorpha</taxon>
        <taxon>Entomobryoidea</taxon>
        <taxon>Orchesellidae</taxon>
        <taxon>Orchesellinae</taxon>
        <taxon>Orchesella</taxon>
    </lineage>
</organism>
<comment type="caution">
    <text evidence="4">The sequence shown here is derived from an EMBL/GenBank/DDBJ whole genome shotgun (WGS) entry which is preliminary data.</text>
</comment>
<dbReference type="Pfam" id="PF00095">
    <property type="entry name" value="WAP"/>
    <property type="match status" value="1"/>
</dbReference>
<protein>
    <recommendedName>
        <fullName evidence="3">WAP domain-containing protein</fullName>
    </recommendedName>
</protein>
<dbReference type="InterPro" id="IPR008197">
    <property type="entry name" value="WAP_dom"/>
</dbReference>
<evidence type="ECO:0000256" key="2">
    <source>
        <dbReference type="SAM" id="SignalP"/>
    </source>
</evidence>
<feature type="region of interest" description="Disordered" evidence="1">
    <location>
        <begin position="22"/>
        <end position="42"/>
    </location>
</feature>
<feature type="region of interest" description="Disordered" evidence="1">
    <location>
        <begin position="301"/>
        <end position="333"/>
    </location>
</feature>
<evidence type="ECO:0000256" key="1">
    <source>
        <dbReference type="SAM" id="MobiDB-lite"/>
    </source>
</evidence>
<dbReference type="EMBL" id="CAXLJM020000120">
    <property type="protein sequence ID" value="CAL8137902.1"/>
    <property type="molecule type" value="Genomic_DNA"/>
</dbReference>
<gene>
    <name evidence="4" type="ORF">ODALV1_LOCUS27132</name>
</gene>
<feature type="compositionally biased region" description="Polar residues" evidence="1">
    <location>
        <begin position="307"/>
        <end position="333"/>
    </location>
</feature>
<keyword evidence="2" id="KW-0732">Signal</keyword>
<evidence type="ECO:0000259" key="3">
    <source>
        <dbReference type="Pfam" id="PF00095"/>
    </source>
</evidence>
<name>A0ABP1RWU5_9HEXA</name>
<sequence>MFIFKFIVVAVLAMTAIAEEEEVGPSTTESSNSSAEYCGQEEPDSEKTCISLRLPWQEEPIYFCTDKAKIKYKDRCGHDINRYCYNQERENSLQIATPWDCCPLTSVPDFCFGRNCPAAPFNRTCEEIEPDRKNAWDCCSTFYCDKKVKPEECHIKRLTPGCMKAPKNKNNCVGFKDKHGCCNKYQCDGDAKVGMCPMEAQALKFKQLMEDEKSGSTNITSLTKIKLEGHSHKRHWLRGSGSSTTFMQCTGDYTCPGSMKCCSMDIESYHGVRKYLSRTSLGTSEKAVYGYCMEPVEMENEGESKLQLMTSTESAAPQSEGTDNSVETSTAAA</sequence>
<feature type="signal peptide" evidence="2">
    <location>
        <begin position="1"/>
        <end position="18"/>
    </location>
</feature>
<feature type="compositionally biased region" description="Polar residues" evidence="1">
    <location>
        <begin position="25"/>
        <end position="35"/>
    </location>
</feature>
<evidence type="ECO:0000313" key="4">
    <source>
        <dbReference type="EMBL" id="CAL8137902.1"/>
    </source>
</evidence>
<proteinExistence type="predicted"/>
<feature type="chain" id="PRO_5045242637" description="WAP domain-containing protein" evidence="2">
    <location>
        <begin position="19"/>
        <end position="333"/>
    </location>
</feature>